<reference evidence="1" key="1">
    <citation type="submission" date="2019-01" db="EMBL/GenBank/DDBJ databases">
        <title>Colletotrichum abscissum LGMF1257.</title>
        <authorList>
            <person name="Baroncelli R."/>
        </authorList>
    </citation>
    <scope>NUCLEOTIDE SEQUENCE</scope>
    <source>
        <strain evidence="1">Ca142</strain>
    </source>
</reference>
<name>A0A9P9X5G0_9PEZI</name>
<organism evidence="1 2">
    <name type="scientific">Colletotrichum abscissum</name>
    <dbReference type="NCBI Taxonomy" id="1671311"/>
    <lineage>
        <taxon>Eukaryota</taxon>
        <taxon>Fungi</taxon>
        <taxon>Dikarya</taxon>
        <taxon>Ascomycota</taxon>
        <taxon>Pezizomycotina</taxon>
        <taxon>Sordariomycetes</taxon>
        <taxon>Hypocreomycetidae</taxon>
        <taxon>Glomerellales</taxon>
        <taxon>Glomerellaceae</taxon>
        <taxon>Colletotrichum</taxon>
        <taxon>Colletotrichum acutatum species complex</taxon>
    </lineage>
</organism>
<dbReference type="EMBL" id="SDAQ01000115">
    <property type="protein sequence ID" value="KAI3537347.1"/>
    <property type="molecule type" value="Genomic_DNA"/>
</dbReference>
<gene>
    <name evidence="1" type="ORF">CABS02_12171</name>
</gene>
<comment type="caution">
    <text evidence="1">The sequence shown here is derived from an EMBL/GenBank/DDBJ whole genome shotgun (WGS) entry which is preliminary data.</text>
</comment>
<dbReference type="Proteomes" id="UP001056436">
    <property type="component" value="Unassembled WGS sequence"/>
</dbReference>
<evidence type="ECO:0000313" key="2">
    <source>
        <dbReference type="Proteomes" id="UP001056436"/>
    </source>
</evidence>
<keyword evidence="2" id="KW-1185">Reference proteome</keyword>
<protein>
    <submittedName>
        <fullName evidence="1">Uncharacterized protein</fullName>
    </submittedName>
</protein>
<proteinExistence type="predicted"/>
<dbReference type="AlphaFoldDB" id="A0A9P9X5G0"/>
<sequence>MLRLREATLDDQPPGDDQDRECQRIQQQRAIGTAAAASSRMSGLDAIICPVVLASRLADANPIIRCRKTGSFYTGWHPRVKHTERRGTRAKAKHSAEHGLVYVWNPAVSRRNKLLPTLSETDEDQPLRLTVYRSRTYTCCVSNVHETNSAMFVGAVSTRSFTGSPG</sequence>
<accession>A0A9P9X5G0</accession>
<evidence type="ECO:0000313" key="1">
    <source>
        <dbReference type="EMBL" id="KAI3537347.1"/>
    </source>
</evidence>